<accession>A0AAD3XK09</accession>
<name>A0AAD3XK09_NEPGR</name>
<dbReference type="EMBL" id="BSYO01000007">
    <property type="protein sequence ID" value="GMH07453.1"/>
    <property type="molecule type" value="Genomic_DNA"/>
</dbReference>
<dbReference type="AlphaFoldDB" id="A0AAD3XK09"/>
<reference evidence="2" key="1">
    <citation type="submission" date="2023-05" db="EMBL/GenBank/DDBJ databases">
        <title>Nepenthes gracilis genome sequencing.</title>
        <authorList>
            <person name="Fukushima K."/>
        </authorList>
    </citation>
    <scope>NUCLEOTIDE SEQUENCE</scope>
    <source>
        <strain evidence="2">SING2019-196</strain>
    </source>
</reference>
<feature type="compositionally biased region" description="Basic residues" evidence="1">
    <location>
        <begin position="79"/>
        <end position="88"/>
    </location>
</feature>
<proteinExistence type="predicted"/>
<evidence type="ECO:0000313" key="2">
    <source>
        <dbReference type="EMBL" id="GMH07453.1"/>
    </source>
</evidence>
<comment type="caution">
    <text evidence="2">The sequence shown here is derived from an EMBL/GenBank/DDBJ whole genome shotgun (WGS) entry which is preliminary data.</text>
</comment>
<keyword evidence="3" id="KW-1185">Reference proteome</keyword>
<evidence type="ECO:0000313" key="3">
    <source>
        <dbReference type="Proteomes" id="UP001279734"/>
    </source>
</evidence>
<protein>
    <submittedName>
        <fullName evidence="2">Uncharacterized protein</fullName>
    </submittedName>
</protein>
<organism evidence="2 3">
    <name type="scientific">Nepenthes gracilis</name>
    <name type="common">Slender pitcher plant</name>
    <dbReference type="NCBI Taxonomy" id="150966"/>
    <lineage>
        <taxon>Eukaryota</taxon>
        <taxon>Viridiplantae</taxon>
        <taxon>Streptophyta</taxon>
        <taxon>Embryophyta</taxon>
        <taxon>Tracheophyta</taxon>
        <taxon>Spermatophyta</taxon>
        <taxon>Magnoliopsida</taxon>
        <taxon>eudicotyledons</taxon>
        <taxon>Gunneridae</taxon>
        <taxon>Pentapetalae</taxon>
        <taxon>Caryophyllales</taxon>
        <taxon>Nepenthaceae</taxon>
        <taxon>Nepenthes</taxon>
    </lineage>
</organism>
<sequence>MYGENYQRMELRMLMKKAAMEDLQKARVVVRVVVVQFGPRRCGRCLALHHALNESTIYSRPPWTVTSNLGDDDEDRRKGVAGRKAVAR</sequence>
<dbReference type="Proteomes" id="UP001279734">
    <property type="component" value="Unassembled WGS sequence"/>
</dbReference>
<gene>
    <name evidence="2" type="ORF">Nepgr_009293</name>
</gene>
<evidence type="ECO:0000256" key="1">
    <source>
        <dbReference type="SAM" id="MobiDB-lite"/>
    </source>
</evidence>
<feature type="region of interest" description="Disordered" evidence="1">
    <location>
        <begin position="63"/>
        <end position="88"/>
    </location>
</feature>